<dbReference type="AlphaFoldDB" id="A0A5C4U5T6"/>
<keyword evidence="3" id="KW-1185">Reference proteome</keyword>
<comment type="caution">
    <text evidence="2">The sequence shown here is derived from an EMBL/GenBank/DDBJ whole genome shotgun (WGS) entry which is preliminary data.</text>
</comment>
<dbReference type="OrthoDB" id="4428152at2"/>
<evidence type="ECO:0000313" key="2">
    <source>
        <dbReference type="EMBL" id="TNL99448.1"/>
    </source>
</evidence>
<feature type="region of interest" description="Disordered" evidence="1">
    <location>
        <begin position="104"/>
        <end position="123"/>
    </location>
</feature>
<evidence type="ECO:0000256" key="1">
    <source>
        <dbReference type="SAM" id="MobiDB-lite"/>
    </source>
</evidence>
<name>A0A5C4U5T6_9CORY</name>
<dbReference type="EMBL" id="VDHJ01000003">
    <property type="protein sequence ID" value="TNL99448.1"/>
    <property type="molecule type" value="Genomic_DNA"/>
</dbReference>
<organism evidence="2 3">
    <name type="scientific">Corynebacterium tapiri</name>
    <dbReference type="NCBI Taxonomy" id="1448266"/>
    <lineage>
        <taxon>Bacteria</taxon>
        <taxon>Bacillati</taxon>
        <taxon>Actinomycetota</taxon>
        <taxon>Actinomycetes</taxon>
        <taxon>Mycobacteriales</taxon>
        <taxon>Corynebacteriaceae</taxon>
        <taxon>Corynebacterium</taxon>
    </lineage>
</organism>
<proteinExistence type="predicted"/>
<dbReference type="Proteomes" id="UP000312032">
    <property type="component" value="Unassembled WGS sequence"/>
</dbReference>
<evidence type="ECO:0000313" key="3">
    <source>
        <dbReference type="Proteomes" id="UP000312032"/>
    </source>
</evidence>
<protein>
    <submittedName>
        <fullName evidence="2">Uncharacterized protein</fullName>
    </submittedName>
</protein>
<reference evidence="2 3" key="1">
    <citation type="submission" date="2019-06" db="EMBL/GenBank/DDBJ databases">
        <authorList>
            <person name="Li J."/>
        </authorList>
    </citation>
    <scope>NUCLEOTIDE SEQUENCE [LARGE SCALE GENOMIC DNA]</scope>
    <source>
        <strain evidence="2 3">LMG 28165</strain>
    </source>
</reference>
<feature type="non-terminal residue" evidence="2">
    <location>
        <position position="348"/>
    </location>
</feature>
<dbReference type="RefSeq" id="WP_139465124.1">
    <property type="nucleotide sequence ID" value="NZ_VDHJ01000003.1"/>
</dbReference>
<gene>
    <name evidence="2" type="ORF">FHE74_03610</name>
</gene>
<sequence>MKIDLSSLDGASRELAKLELRASKELQNAQRATISRAYSPASGFDQMGHIHGQSLNTAPGSAESVMRSLAAELGTYSKNLNATSAAVASHDDTHAHVLDRVDTGSAAGTSSSHNLGDREASGTHGMYTEPIVTVPAASILQFKNSLVSGRITQAVESLPVWASIQQTTRHIGSELEQLSQSIASANSGAAADAMSQRLSTTTNRANTISGHAQHFHERLTSLDSTRSDFHQLAVRVYNQILALEATGPEGKAAAEVLERMFLGYAATATQASLTGLLPGVPNLTHPETANPGVDLEAKMSGVDSTGSLYSAKGITAPQGLVDQVLNYHHANPGALDGFNAATREFGKH</sequence>
<accession>A0A5C4U5T6</accession>